<reference evidence="1" key="1">
    <citation type="journal article" date="2015" name="Nature">
        <title>Complex archaea that bridge the gap between prokaryotes and eukaryotes.</title>
        <authorList>
            <person name="Spang A."/>
            <person name="Saw J.H."/>
            <person name="Jorgensen S.L."/>
            <person name="Zaremba-Niedzwiedzka K."/>
            <person name="Martijn J."/>
            <person name="Lind A.E."/>
            <person name="van Eijk R."/>
            <person name="Schleper C."/>
            <person name="Guy L."/>
            <person name="Ettema T.J."/>
        </authorList>
    </citation>
    <scope>NUCLEOTIDE SEQUENCE</scope>
</reference>
<comment type="caution">
    <text evidence="1">The sequence shown here is derived from an EMBL/GenBank/DDBJ whole genome shotgun (WGS) entry which is preliminary data.</text>
</comment>
<sequence>MLYEKLKARHEIRDLRDKIKFRLNDRILKIGNKIQLSEIKIIQIINGIILEGKACEYCNDLYPEIDLREVKGDILCEKCIDDSFSYCDECNDYEYRDKINILNDEFFCEECYYLEKQDLYSIHIIKNKKLKALARLFKIKHIELNYKNLKLYTFTIDKNLWNIETYANNCFRLGSWGANSWIDIGKHEIDLLGAIDYNLGYNRDKLTKINKG</sequence>
<protein>
    <submittedName>
        <fullName evidence="1">Uncharacterized protein</fullName>
    </submittedName>
</protein>
<name>A0A0F9L6A3_9ZZZZ</name>
<evidence type="ECO:0000313" key="1">
    <source>
        <dbReference type="EMBL" id="KKM82811.1"/>
    </source>
</evidence>
<accession>A0A0F9L6A3</accession>
<proteinExistence type="predicted"/>
<gene>
    <name evidence="1" type="ORF">LCGC14_1315630</name>
</gene>
<organism evidence="1">
    <name type="scientific">marine sediment metagenome</name>
    <dbReference type="NCBI Taxonomy" id="412755"/>
    <lineage>
        <taxon>unclassified sequences</taxon>
        <taxon>metagenomes</taxon>
        <taxon>ecological metagenomes</taxon>
    </lineage>
</organism>
<dbReference type="EMBL" id="LAZR01007803">
    <property type="protein sequence ID" value="KKM82811.1"/>
    <property type="molecule type" value="Genomic_DNA"/>
</dbReference>
<dbReference type="AlphaFoldDB" id="A0A0F9L6A3"/>